<dbReference type="EMBL" id="FNJU01000004">
    <property type="protein sequence ID" value="SDP59786.1"/>
    <property type="molecule type" value="Genomic_DNA"/>
</dbReference>
<organism evidence="2 3">
    <name type="scientific">Litchfieldia salsa</name>
    <dbReference type="NCBI Taxonomy" id="930152"/>
    <lineage>
        <taxon>Bacteria</taxon>
        <taxon>Bacillati</taxon>
        <taxon>Bacillota</taxon>
        <taxon>Bacilli</taxon>
        <taxon>Bacillales</taxon>
        <taxon>Bacillaceae</taxon>
        <taxon>Litchfieldia</taxon>
    </lineage>
</organism>
<dbReference type="InterPro" id="IPR027843">
    <property type="entry name" value="DUF4440"/>
</dbReference>
<evidence type="ECO:0000259" key="1">
    <source>
        <dbReference type="Pfam" id="PF14534"/>
    </source>
</evidence>
<gene>
    <name evidence="2" type="ORF">SAMN05216565_10470</name>
</gene>
<keyword evidence="3" id="KW-1185">Reference proteome</keyword>
<dbReference type="SUPFAM" id="SSF54427">
    <property type="entry name" value="NTF2-like"/>
    <property type="match status" value="1"/>
</dbReference>
<dbReference type="Pfam" id="PF14534">
    <property type="entry name" value="DUF4440"/>
    <property type="match status" value="1"/>
</dbReference>
<evidence type="ECO:0000313" key="3">
    <source>
        <dbReference type="Proteomes" id="UP000199159"/>
    </source>
</evidence>
<dbReference type="OrthoDB" id="121974at2"/>
<dbReference type="AlphaFoldDB" id="A0A1H0U1V0"/>
<proteinExistence type="predicted"/>
<dbReference type="STRING" id="930152.SAMN05216565_10470"/>
<dbReference type="Proteomes" id="UP000199159">
    <property type="component" value="Unassembled WGS sequence"/>
</dbReference>
<sequence length="121" mass="14178">MEDIILLKEEIRRLEESLHSPDIRTSPEKINQLLSDDFFEFGASGNKWTKADCVGDDGLAVLKVKIIEFDLHTLSPGVVLATYLLHDELREEMKYTWRSSIWKQRDGRWQMFFHQGTPIKK</sequence>
<reference evidence="3" key="1">
    <citation type="submission" date="2016-10" db="EMBL/GenBank/DDBJ databases">
        <authorList>
            <person name="Varghese N."/>
            <person name="Submissions S."/>
        </authorList>
    </citation>
    <scope>NUCLEOTIDE SEQUENCE [LARGE SCALE GENOMIC DNA]</scope>
    <source>
        <strain evidence="3">IBRC-M10078</strain>
    </source>
</reference>
<dbReference type="Gene3D" id="3.10.450.50">
    <property type="match status" value="1"/>
</dbReference>
<evidence type="ECO:0000313" key="2">
    <source>
        <dbReference type="EMBL" id="SDP59786.1"/>
    </source>
</evidence>
<dbReference type="InterPro" id="IPR032710">
    <property type="entry name" value="NTF2-like_dom_sf"/>
</dbReference>
<feature type="domain" description="DUF4440" evidence="1">
    <location>
        <begin position="11"/>
        <end position="111"/>
    </location>
</feature>
<name>A0A1H0U1V0_9BACI</name>
<dbReference type="RefSeq" id="WP_090853175.1">
    <property type="nucleotide sequence ID" value="NZ_FNJU01000004.1"/>
</dbReference>
<protein>
    <recommendedName>
        <fullName evidence="1">DUF4440 domain-containing protein</fullName>
    </recommendedName>
</protein>
<accession>A0A1H0U1V0</accession>